<feature type="coiled-coil region" evidence="1">
    <location>
        <begin position="461"/>
        <end position="516"/>
    </location>
</feature>
<proteinExistence type="predicted"/>
<protein>
    <recommendedName>
        <fullName evidence="4">Rad50/SbcC-type AAA domain-containing protein</fullName>
    </recommendedName>
</protein>
<comment type="caution">
    <text evidence="2">The sequence shown here is derived from an EMBL/GenBank/DDBJ whole genome shotgun (WGS) entry which is preliminary data.</text>
</comment>
<organism evidence="2 3">
    <name type="scientific">Pelagibaculum spongiae</name>
    <dbReference type="NCBI Taxonomy" id="2080658"/>
    <lineage>
        <taxon>Bacteria</taxon>
        <taxon>Pseudomonadati</taxon>
        <taxon>Pseudomonadota</taxon>
        <taxon>Gammaproteobacteria</taxon>
        <taxon>Oceanospirillales</taxon>
        <taxon>Pelagibaculum</taxon>
    </lineage>
</organism>
<feature type="coiled-coil region" evidence="1">
    <location>
        <begin position="225"/>
        <end position="357"/>
    </location>
</feature>
<dbReference type="RefSeq" id="WP_116685661.1">
    <property type="nucleotide sequence ID" value="NZ_CAWNYD010000001.1"/>
</dbReference>
<dbReference type="PANTHER" id="PTHR32114">
    <property type="entry name" value="ABC TRANSPORTER ABCH.3"/>
    <property type="match status" value="1"/>
</dbReference>
<feature type="coiled-coil region" evidence="1">
    <location>
        <begin position="718"/>
        <end position="1044"/>
    </location>
</feature>
<dbReference type="PANTHER" id="PTHR32114:SF2">
    <property type="entry name" value="ABC TRANSPORTER ABCH.3"/>
    <property type="match status" value="1"/>
</dbReference>
<feature type="coiled-coil region" evidence="1">
    <location>
        <begin position="383"/>
        <end position="427"/>
    </location>
</feature>
<keyword evidence="3" id="KW-1185">Reference proteome</keyword>
<keyword evidence="1" id="KW-0175">Coiled coil</keyword>
<dbReference type="InterPro" id="IPR027417">
    <property type="entry name" value="P-loop_NTPase"/>
</dbReference>
<evidence type="ECO:0000313" key="3">
    <source>
        <dbReference type="Proteomes" id="UP000244906"/>
    </source>
</evidence>
<dbReference type="Proteomes" id="UP000244906">
    <property type="component" value="Unassembled WGS sequence"/>
</dbReference>
<evidence type="ECO:0008006" key="4">
    <source>
        <dbReference type="Google" id="ProtNLM"/>
    </source>
</evidence>
<dbReference type="EMBL" id="QDDL01000001">
    <property type="protein sequence ID" value="PVZ72077.1"/>
    <property type="molecule type" value="Genomic_DNA"/>
</dbReference>
<name>A0A2V1H4F5_9GAMM</name>
<dbReference type="Pfam" id="PF13558">
    <property type="entry name" value="SbcC_Walker_B"/>
    <property type="match status" value="1"/>
</dbReference>
<reference evidence="2 3" key="1">
    <citation type="submission" date="2018-04" db="EMBL/GenBank/DDBJ databases">
        <title>Thalassorhabdus spongiae gen. nov., sp. nov., isolated from a marine sponge in South-West Iceland.</title>
        <authorList>
            <person name="Knobloch S."/>
            <person name="Daussin A."/>
            <person name="Johannsson R."/>
            <person name="Marteinsson V.T."/>
        </authorList>
    </citation>
    <scope>NUCLEOTIDE SEQUENCE [LARGE SCALE GENOMIC DNA]</scope>
    <source>
        <strain evidence="2 3">Hp12</strain>
    </source>
</reference>
<dbReference type="AlphaFoldDB" id="A0A2V1H4F5"/>
<accession>A0A2V1H4F5</accession>
<feature type="coiled-coil region" evidence="1">
    <location>
        <begin position="629"/>
        <end position="684"/>
    </location>
</feature>
<feature type="coiled-coil region" evidence="1">
    <location>
        <begin position="546"/>
        <end position="573"/>
    </location>
</feature>
<evidence type="ECO:0000313" key="2">
    <source>
        <dbReference type="EMBL" id="PVZ72077.1"/>
    </source>
</evidence>
<gene>
    <name evidence="2" type="ORF">DC094_03395</name>
</gene>
<evidence type="ECO:0000256" key="1">
    <source>
        <dbReference type="SAM" id="Coils"/>
    </source>
</evidence>
<dbReference type="SUPFAM" id="SSF52540">
    <property type="entry name" value="P-loop containing nucleoside triphosphate hydrolases"/>
    <property type="match status" value="2"/>
</dbReference>
<dbReference type="Gene3D" id="1.10.287.1490">
    <property type="match status" value="1"/>
</dbReference>
<dbReference type="Gene3D" id="3.40.50.300">
    <property type="entry name" value="P-loop containing nucleotide triphosphate hydrolases"/>
    <property type="match status" value="2"/>
</dbReference>
<sequence>MKICSLRLKNINSLKGEWKIDFTAPDFIDNGLFAITGATGAGKSSLLDAICLALYHETPRMKVSATENELMTRHTAESLAEVEFEVPGDKGRVERYRAFWSQRRARGASEGKLQPPKVELVKVTAETEDEQNKIITDKISDKLKAVSDLTGLDFKRFTKSMLLAQGGFAAFLQASDNERAELLEELTGTEIYSEISQQVFEGTRQQENALSHLQAKSEGMQLLSVEQTQQLKHQQQQLAQSIQQQQRQQKTLQKQQQWRSQLQEKQQLLQQTTEKHSQALASQQQQQNELNKLQQDLPAQKIQPVYLQLQQYQQQADSQKTQLADKQQQLSSQQQNIESNQQQLSQQETQLQQHLQHQQQTEQLIHNQVLPLDLNIQQQRSVQQQQQTSQQQLQQKQQQLQQQHSDLQQQQQTAQQQQTTIQQWLEEHPWQELSSQLPLWQQQLTQRRQLTGQQADLQQQQQTKADELKQQQKAIQSLSQQLQQSQQTRNSSEKQCKELAEKQAQLLQDYSEAELRQQLQLWQQQRPAVEQLKHIQPQFMTASKKQQQLRGNIQQIQTQLTQTNQQLLACREQYSQQNKNNHQLKLIVDQQRQIADLSQHRAQLQPGSECPLCGALEHPKVSEYAQAKPDAYQQQLAESQQLLEQLKEQGFKLNSDVEAQQREIQQNQQQLTELEQQLASWQTSWQQSSQLLALTIAIFEPQLFADWLEQDADKGSQIQNLLNRLDGLTAELQQQQTDLHQAISLQEKSQHQQAQAEQQKIHLQQRLTELEQKLADQQLQLEQLQQQLSSALAGFGFELPLAEAQQQWLDQLQQQAVQYADQNEQLQQLQKNSDQLQQQCQFAEQQVTEHQQQLTTANAQLAATVAEITELQQQRQQLFADKNPATEKQQLAEKSEQLQQQFTAAQQALQALSQQQSGLQGELQQLQKSAEQTQQQLAEQNTIWQQQLADSGFADVAAFTQALLSDDDRQRLSQLKQQLQQTIDQSVAVKAQAQTALDELSSEPQTELSLDQLTEQLNELEQQLAAAQQQQGQLEADLKRDAEQRSSQQALFEQIDQQRKTLAIWQQLNHLIGSAKGDKFRKYAQGLTLDHLIYLANQQLDRLHARYQLKRRADSALSLEVLDTWQGDSARDTKTLSGGESFLVSLALALALSDLVSHKTRIDSLFLDEGFGTLDPETLEVALNALDNLNASGKMIGVISHVEALKERIPLQIEVRKENGLGYSQLAAEYKVTA</sequence>